<organism evidence="3 4">
    <name type="scientific">Orchesella dallaii</name>
    <dbReference type="NCBI Taxonomy" id="48710"/>
    <lineage>
        <taxon>Eukaryota</taxon>
        <taxon>Metazoa</taxon>
        <taxon>Ecdysozoa</taxon>
        <taxon>Arthropoda</taxon>
        <taxon>Hexapoda</taxon>
        <taxon>Collembola</taxon>
        <taxon>Entomobryomorpha</taxon>
        <taxon>Entomobryoidea</taxon>
        <taxon>Orchesellidae</taxon>
        <taxon>Orchesellinae</taxon>
        <taxon>Orchesella</taxon>
    </lineage>
</organism>
<dbReference type="EMBL" id="CAXLJM020000170">
    <property type="protein sequence ID" value="CAL8148417.1"/>
    <property type="molecule type" value="Genomic_DNA"/>
</dbReference>
<dbReference type="SUPFAM" id="SSF55797">
    <property type="entry name" value="PR-1-like"/>
    <property type="match status" value="1"/>
</dbReference>
<comment type="caution">
    <text evidence="3">The sequence shown here is derived from an EMBL/GenBank/DDBJ whole genome shotgun (WGS) entry which is preliminary data.</text>
</comment>
<dbReference type="Pfam" id="PF00188">
    <property type="entry name" value="CAP"/>
    <property type="match status" value="1"/>
</dbReference>
<dbReference type="InterPro" id="IPR014044">
    <property type="entry name" value="CAP_dom"/>
</dbReference>
<sequence length="320" mass="35555">MENRLFMYLPLFFYFLFTPMPMGSISSPLPESINGLDPGDPVSMLGTAVLCFPPSKNQSIAKTGISCSEPSVPGTIASYSCRNLKGTVYTGFLSCSASGVWLINLAHANNSLCNLDASIINFEDPDIVVVTEIPDFTTPIPNLELLTSDVSFLNDYEKVALQLHNVFRKNHGVPQIAMTKQLNTAAQKLVKGIIEGNDVDENWESEFKWNLINRTMNIETNWYFQIPSASDNTEAVSNAVQAWYSGFLKYDWNSIENNLEVGDALAFARVVWKATTFMGIGIFNSRNLTFVSCLYTPGRNIESLDPVQEFMLNVPQVRVG</sequence>
<dbReference type="InterPro" id="IPR035940">
    <property type="entry name" value="CAP_sf"/>
</dbReference>
<evidence type="ECO:0000313" key="3">
    <source>
        <dbReference type="EMBL" id="CAL8148417.1"/>
    </source>
</evidence>
<feature type="domain" description="SCP" evidence="2">
    <location>
        <begin position="155"/>
        <end position="303"/>
    </location>
</feature>
<evidence type="ECO:0000259" key="2">
    <source>
        <dbReference type="SMART" id="SM00198"/>
    </source>
</evidence>
<gene>
    <name evidence="3" type="ORF">ODALV1_LOCUS31418</name>
</gene>
<dbReference type="PANTHER" id="PTHR10334">
    <property type="entry name" value="CYSTEINE-RICH SECRETORY PROTEIN-RELATED"/>
    <property type="match status" value="1"/>
</dbReference>
<feature type="chain" id="PRO_5046533376" description="SCP domain-containing protein" evidence="1">
    <location>
        <begin position="27"/>
        <end position="320"/>
    </location>
</feature>
<evidence type="ECO:0000256" key="1">
    <source>
        <dbReference type="SAM" id="SignalP"/>
    </source>
</evidence>
<name>A0ABP1S9L5_9HEXA</name>
<reference evidence="3 4" key="1">
    <citation type="submission" date="2024-08" db="EMBL/GenBank/DDBJ databases">
        <authorList>
            <person name="Cucini C."/>
            <person name="Frati F."/>
        </authorList>
    </citation>
    <scope>NUCLEOTIDE SEQUENCE [LARGE SCALE GENOMIC DNA]</scope>
</reference>
<dbReference type="SMART" id="SM00198">
    <property type="entry name" value="SCP"/>
    <property type="match status" value="1"/>
</dbReference>
<protein>
    <recommendedName>
        <fullName evidence="2">SCP domain-containing protein</fullName>
    </recommendedName>
</protein>
<keyword evidence="4" id="KW-1185">Reference proteome</keyword>
<proteinExistence type="predicted"/>
<evidence type="ECO:0000313" key="4">
    <source>
        <dbReference type="Proteomes" id="UP001642540"/>
    </source>
</evidence>
<dbReference type="Proteomes" id="UP001642540">
    <property type="component" value="Unassembled WGS sequence"/>
</dbReference>
<accession>A0ABP1S9L5</accession>
<dbReference type="InterPro" id="IPR001283">
    <property type="entry name" value="CRISP-related"/>
</dbReference>
<keyword evidence="1" id="KW-0732">Signal</keyword>
<feature type="signal peptide" evidence="1">
    <location>
        <begin position="1"/>
        <end position="26"/>
    </location>
</feature>
<dbReference type="Gene3D" id="3.40.33.10">
    <property type="entry name" value="CAP"/>
    <property type="match status" value="1"/>
</dbReference>